<name>A0A6J4U397_9ACTN</name>
<feature type="compositionally biased region" description="Basic residues" evidence="1">
    <location>
        <begin position="102"/>
        <end position="122"/>
    </location>
</feature>
<accession>A0A6J4U397</accession>
<feature type="compositionally biased region" description="Basic and acidic residues" evidence="1">
    <location>
        <begin position="258"/>
        <end position="271"/>
    </location>
</feature>
<feature type="region of interest" description="Disordered" evidence="1">
    <location>
        <begin position="239"/>
        <end position="308"/>
    </location>
</feature>
<feature type="compositionally biased region" description="Basic residues" evidence="1">
    <location>
        <begin position="295"/>
        <end position="308"/>
    </location>
</feature>
<proteinExistence type="predicted"/>
<feature type="non-terminal residue" evidence="2">
    <location>
        <position position="1"/>
    </location>
</feature>
<feature type="compositionally biased region" description="Basic residues" evidence="1">
    <location>
        <begin position="272"/>
        <end position="284"/>
    </location>
</feature>
<organism evidence="2">
    <name type="scientific">uncultured Solirubrobacteraceae bacterium</name>
    <dbReference type="NCBI Taxonomy" id="1162706"/>
    <lineage>
        <taxon>Bacteria</taxon>
        <taxon>Bacillati</taxon>
        <taxon>Actinomycetota</taxon>
        <taxon>Thermoleophilia</taxon>
        <taxon>Solirubrobacterales</taxon>
        <taxon>Solirubrobacteraceae</taxon>
        <taxon>environmental samples</taxon>
    </lineage>
</organism>
<feature type="compositionally biased region" description="Basic and acidic residues" evidence="1">
    <location>
        <begin position="170"/>
        <end position="179"/>
    </location>
</feature>
<feature type="region of interest" description="Disordered" evidence="1">
    <location>
        <begin position="1"/>
        <end position="212"/>
    </location>
</feature>
<feature type="compositionally biased region" description="Low complexity" evidence="1">
    <location>
        <begin position="285"/>
        <end position="294"/>
    </location>
</feature>
<feature type="compositionally biased region" description="Basic residues" evidence="1">
    <location>
        <begin position="136"/>
        <end position="147"/>
    </location>
</feature>
<feature type="compositionally biased region" description="Basic residues" evidence="1">
    <location>
        <begin position="18"/>
        <end position="27"/>
    </location>
</feature>
<protein>
    <submittedName>
        <fullName evidence="2">Outermembrane protein</fullName>
    </submittedName>
</protein>
<feature type="non-terminal residue" evidence="2">
    <location>
        <position position="308"/>
    </location>
</feature>
<dbReference type="AlphaFoldDB" id="A0A6J4U397"/>
<evidence type="ECO:0000313" key="2">
    <source>
        <dbReference type="EMBL" id="CAA9536968.1"/>
    </source>
</evidence>
<sequence>AGADEAEAGLHPRGAAGARRRAGRAGRRREPSGRRRLPGLPELERLEPRRLARAGRPPLRGLRPLDRARLPAPRLRRRRRVRHPVPRRPARPAARPDPLHGLRGRVRSRPVPRPARRARRGRLGPSRDRPAPGHLRPLRALRRRAHERRVERGVGRPVGPALQPAPPRGLDLRGRRRPPDPPGPRPLRRGGARRDRARAAIHRPPLAGRLRLPGDPLRVLGHEPLAPADGAAAAAQALVPDRRLPRPRAGDPQGAAPLRDDRRRQRVELVRHGRRRSTLGRRGPRPAQAGPGPRVRGRPHGSRAARPL</sequence>
<feature type="compositionally biased region" description="Basic residues" evidence="1">
    <location>
        <begin position="74"/>
        <end position="90"/>
    </location>
</feature>
<evidence type="ECO:0000256" key="1">
    <source>
        <dbReference type="SAM" id="MobiDB-lite"/>
    </source>
</evidence>
<dbReference type="EMBL" id="CADCVS010000565">
    <property type="protein sequence ID" value="CAA9536968.1"/>
    <property type="molecule type" value="Genomic_DNA"/>
</dbReference>
<reference evidence="2" key="1">
    <citation type="submission" date="2020-02" db="EMBL/GenBank/DDBJ databases">
        <authorList>
            <person name="Meier V. D."/>
        </authorList>
    </citation>
    <scope>NUCLEOTIDE SEQUENCE</scope>
    <source>
        <strain evidence="2">AVDCRST_MAG30</strain>
    </source>
</reference>
<gene>
    <name evidence="2" type="ORF">AVDCRST_MAG30-4326</name>
</gene>